<protein>
    <submittedName>
        <fullName evidence="1">11730_t:CDS:1</fullName>
    </submittedName>
</protein>
<comment type="caution">
    <text evidence="1">The sequence shown here is derived from an EMBL/GenBank/DDBJ whole genome shotgun (WGS) entry which is preliminary data.</text>
</comment>
<gene>
    <name evidence="1" type="ORF">ACOLOM_LOCUS13080</name>
</gene>
<reference evidence="1" key="1">
    <citation type="submission" date="2021-06" db="EMBL/GenBank/DDBJ databases">
        <authorList>
            <person name="Kallberg Y."/>
            <person name="Tangrot J."/>
            <person name="Rosling A."/>
        </authorList>
    </citation>
    <scope>NUCLEOTIDE SEQUENCE</scope>
    <source>
        <strain evidence="1">CL356</strain>
    </source>
</reference>
<accession>A0ACA9QLS2</accession>
<evidence type="ECO:0000313" key="2">
    <source>
        <dbReference type="Proteomes" id="UP000789525"/>
    </source>
</evidence>
<sequence length="87" mass="9628">GTIRAETGVGRVHGMSLTFPSAIRHHLGLDSLDSNFAYRTKIRRSSPTVDFVNLASTNHTPHAHTTRSWSTLAYQLTAVDVYDTDQT</sequence>
<dbReference type="Proteomes" id="UP000789525">
    <property type="component" value="Unassembled WGS sequence"/>
</dbReference>
<proteinExistence type="predicted"/>
<name>A0ACA9QLS2_9GLOM</name>
<feature type="non-terminal residue" evidence="1">
    <location>
        <position position="1"/>
    </location>
</feature>
<keyword evidence="2" id="KW-1185">Reference proteome</keyword>
<evidence type="ECO:0000313" key="1">
    <source>
        <dbReference type="EMBL" id="CAG8758360.1"/>
    </source>
</evidence>
<organism evidence="1 2">
    <name type="scientific">Acaulospora colombiana</name>
    <dbReference type="NCBI Taxonomy" id="27376"/>
    <lineage>
        <taxon>Eukaryota</taxon>
        <taxon>Fungi</taxon>
        <taxon>Fungi incertae sedis</taxon>
        <taxon>Mucoromycota</taxon>
        <taxon>Glomeromycotina</taxon>
        <taxon>Glomeromycetes</taxon>
        <taxon>Diversisporales</taxon>
        <taxon>Acaulosporaceae</taxon>
        <taxon>Acaulospora</taxon>
    </lineage>
</organism>
<dbReference type="EMBL" id="CAJVPT010057345">
    <property type="protein sequence ID" value="CAG8758360.1"/>
    <property type="molecule type" value="Genomic_DNA"/>
</dbReference>